<organism evidence="8 9">
    <name type="scientific">Glonium stellatum</name>
    <dbReference type="NCBI Taxonomy" id="574774"/>
    <lineage>
        <taxon>Eukaryota</taxon>
        <taxon>Fungi</taxon>
        <taxon>Dikarya</taxon>
        <taxon>Ascomycota</taxon>
        <taxon>Pezizomycotina</taxon>
        <taxon>Dothideomycetes</taxon>
        <taxon>Pleosporomycetidae</taxon>
        <taxon>Gloniales</taxon>
        <taxon>Gloniaceae</taxon>
        <taxon>Glonium</taxon>
    </lineage>
</organism>
<feature type="transmembrane region" description="Helical" evidence="7">
    <location>
        <begin position="357"/>
        <end position="376"/>
    </location>
</feature>
<feature type="transmembrane region" description="Helical" evidence="7">
    <location>
        <begin position="38"/>
        <end position="60"/>
    </location>
</feature>
<comment type="similarity">
    <text evidence="2">Belongs to the LIMR family.</text>
</comment>
<keyword evidence="5 7" id="KW-0472">Membrane</keyword>
<feature type="transmembrane region" description="Helical" evidence="7">
    <location>
        <begin position="493"/>
        <end position="517"/>
    </location>
</feature>
<dbReference type="OrthoDB" id="203099at2759"/>
<accession>A0A8E2JTB1</accession>
<comment type="subcellular location">
    <subcellularLocation>
        <location evidence="1">Membrane</location>
        <topology evidence="1">Multi-pass membrane protein</topology>
    </subcellularLocation>
</comment>
<keyword evidence="3 7" id="KW-0812">Transmembrane</keyword>
<keyword evidence="4 7" id="KW-1133">Transmembrane helix</keyword>
<evidence type="ECO:0000313" key="8">
    <source>
        <dbReference type="EMBL" id="OCL08374.1"/>
    </source>
</evidence>
<dbReference type="Pfam" id="PF04791">
    <property type="entry name" value="LMBR1"/>
    <property type="match status" value="1"/>
</dbReference>
<dbReference type="PANTHER" id="PTHR21355">
    <property type="entry name" value="G-PROTEIN COUPLED RECEPTOR-ASSOCIATED PROTEIN LMBRD2"/>
    <property type="match status" value="1"/>
</dbReference>
<evidence type="ECO:0000256" key="5">
    <source>
        <dbReference type="ARBA" id="ARBA00023136"/>
    </source>
</evidence>
<feature type="transmembrane region" description="Helical" evidence="7">
    <location>
        <begin position="12"/>
        <end position="31"/>
    </location>
</feature>
<feature type="transmembrane region" description="Helical" evidence="7">
    <location>
        <begin position="130"/>
        <end position="147"/>
    </location>
</feature>
<feature type="non-terminal residue" evidence="8">
    <location>
        <position position="1"/>
    </location>
</feature>
<evidence type="ECO:0000256" key="4">
    <source>
        <dbReference type="ARBA" id="ARBA00022989"/>
    </source>
</evidence>
<evidence type="ECO:0000256" key="1">
    <source>
        <dbReference type="ARBA" id="ARBA00004141"/>
    </source>
</evidence>
<keyword evidence="6" id="KW-0175">Coiled coil</keyword>
<dbReference type="InterPro" id="IPR051584">
    <property type="entry name" value="GPCR-associated_LMBR1"/>
</dbReference>
<dbReference type="InterPro" id="IPR006876">
    <property type="entry name" value="LMBR1-like_membr_prot"/>
</dbReference>
<proteinExistence type="inferred from homology"/>
<feature type="coiled-coil region" evidence="6">
    <location>
        <begin position="211"/>
        <end position="238"/>
    </location>
</feature>
<name>A0A8E2JTB1_9PEZI</name>
<feature type="transmembrane region" description="Helical" evidence="7">
    <location>
        <begin position="448"/>
        <end position="466"/>
    </location>
</feature>
<dbReference type="GO" id="GO:0016020">
    <property type="term" value="C:membrane"/>
    <property type="evidence" value="ECO:0007669"/>
    <property type="project" value="UniProtKB-SubCell"/>
</dbReference>
<evidence type="ECO:0000256" key="3">
    <source>
        <dbReference type="ARBA" id="ARBA00022692"/>
    </source>
</evidence>
<evidence type="ECO:0000256" key="7">
    <source>
        <dbReference type="SAM" id="Phobius"/>
    </source>
</evidence>
<evidence type="ECO:0000256" key="6">
    <source>
        <dbReference type="SAM" id="Coils"/>
    </source>
</evidence>
<feature type="transmembrane region" description="Helical" evidence="7">
    <location>
        <begin position="159"/>
        <end position="183"/>
    </location>
</feature>
<sequence length="581" mass="64648">MGSSSVGSDIFFATALFAICLVVLLLLRYYLPLRTSPAYLIVPVFLAIALPASIVLLVPIDLASSAGTDTGGSRGIWLPERVTLVSWRISYWLTFALTWVILPLLGEYCDAGYREPKDRFMYALRSNGRYQLITLGSGTVGAVYFFVQSGFNFDSFKALVMGMAYAWGLIMAIYLMGHGLVALPRQLFRDASISGRLRRLQSQAPKIHDRLMESIDKLDQYEAQVLQLRQRKNGTARDFQEWIDELAETSALPESRAPATTARHSASTVPPVITERYLADLTRKLKRARHAKIRFSDSWDRLVRSALNTQAIIDSAASKRLEFRKSLYDTPSSNFLSRITFLTPYTRYLLHTRIAPSLYYLSSALLALASAAIIWSEVVKSLEAKLSLVGLTVVHHPRSDRGQIGLAGQVIAGGWLSYMCVCAFYALTDARFWGNRALVRRGTYPESATWYSLQVAKLTVPLAYNFTTFMPPTLYRTTSFYRFLGRLIDLTQLWAGFSSFFPILILVPVCATAFNLYGKIKAVCGFADLLEDEHDGAEAAVFGEGSWREGRALIEREVQAAAAGGAALGLARRERPRPVAA</sequence>
<keyword evidence="9" id="KW-1185">Reference proteome</keyword>
<feature type="transmembrane region" description="Helical" evidence="7">
    <location>
        <begin position="89"/>
        <end position="109"/>
    </location>
</feature>
<dbReference type="AlphaFoldDB" id="A0A8E2JTB1"/>
<protein>
    <submittedName>
        <fullName evidence="8">Uncharacterized protein</fullName>
    </submittedName>
</protein>
<evidence type="ECO:0000256" key="2">
    <source>
        <dbReference type="ARBA" id="ARBA00010487"/>
    </source>
</evidence>
<evidence type="ECO:0000313" key="9">
    <source>
        <dbReference type="Proteomes" id="UP000250140"/>
    </source>
</evidence>
<feature type="transmembrane region" description="Helical" evidence="7">
    <location>
        <begin position="406"/>
        <end position="427"/>
    </location>
</feature>
<dbReference type="Proteomes" id="UP000250140">
    <property type="component" value="Unassembled WGS sequence"/>
</dbReference>
<reference evidence="8 9" key="1">
    <citation type="journal article" date="2016" name="Nat. Commun.">
        <title>Ectomycorrhizal ecology is imprinted in the genome of the dominant symbiotic fungus Cenococcum geophilum.</title>
        <authorList>
            <consortium name="DOE Joint Genome Institute"/>
            <person name="Peter M."/>
            <person name="Kohler A."/>
            <person name="Ohm R.A."/>
            <person name="Kuo A."/>
            <person name="Krutzmann J."/>
            <person name="Morin E."/>
            <person name="Arend M."/>
            <person name="Barry K.W."/>
            <person name="Binder M."/>
            <person name="Choi C."/>
            <person name="Clum A."/>
            <person name="Copeland A."/>
            <person name="Grisel N."/>
            <person name="Haridas S."/>
            <person name="Kipfer T."/>
            <person name="LaButti K."/>
            <person name="Lindquist E."/>
            <person name="Lipzen A."/>
            <person name="Maire R."/>
            <person name="Meier B."/>
            <person name="Mihaltcheva S."/>
            <person name="Molinier V."/>
            <person name="Murat C."/>
            <person name="Poggeler S."/>
            <person name="Quandt C.A."/>
            <person name="Sperisen C."/>
            <person name="Tritt A."/>
            <person name="Tisserant E."/>
            <person name="Crous P.W."/>
            <person name="Henrissat B."/>
            <person name="Nehls U."/>
            <person name="Egli S."/>
            <person name="Spatafora J.W."/>
            <person name="Grigoriev I.V."/>
            <person name="Martin F.M."/>
        </authorList>
    </citation>
    <scope>NUCLEOTIDE SEQUENCE [LARGE SCALE GENOMIC DNA]</scope>
    <source>
        <strain evidence="8 9">CBS 207.34</strain>
    </source>
</reference>
<dbReference type="PANTHER" id="PTHR21355:SF0">
    <property type="entry name" value="G-PROTEIN COUPLED RECEPTOR-ASSOCIATED PROTEIN LMBRD2"/>
    <property type="match status" value="1"/>
</dbReference>
<dbReference type="EMBL" id="KV749662">
    <property type="protein sequence ID" value="OCL08374.1"/>
    <property type="molecule type" value="Genomic_DNA"/>
</dbReference>
<gene>
    <name evidence="8" type="ORF">AOQ84DRAFT_318474</name>
</gene>